<keyword evidence="3" id="KW-0812">Transmembrane</keyword>
<dbReference type="PANTHER" id="PTHR30386:SF19">
    <property type="entry name" value="MULTIDRUG EXPORT PROTEIN EMRA-RELATED"/>
    <property type="match status" value="1"/>
</dbReference>
<dbReference type="PANTHER" id="PTHR30386">
    <property type="entry name" value="MEMBRANE FUSION SUBUNIT OF EMRAB-TOLC MULTIDRUG EFFLUX PUMP"/>
    <property type="match status" value="1"/>
</dbReference>
<feature type="domain" description="p-hydroxybenzoic acid efflux pump subunit AaeA-like beta-barrel" evidence="5">
    <location>
        <begin position="266"/>
        <end position="354"/>
    </location>
</feature>
<feature type="transmembrane region" description="Helical" evidence="3">
    <location>
        <begin position="35"/>
        <end position="53"/>
    </location>
</feature>
<evidence type="ECO:0000256" key="2">
    <source>
        <dbReference type="SAM" id="Coils"/>
    </source>
</evidence>
<dbReference type="InterPro" id="IPR058634">
    <property type="entry name" value="AaeA-lik-b-barrel"/>
</dbReference>
<dbReference type="Gene3D" id="2.40.50.100">
    <property type="match status" value="1"/>
</dbReference>
<dbReference type="SUPFAM" id="SSF111369">
    <property type="entry name" value="HlyD-like secretion proteins"/>
    <property type="match status" value="1"/>
</dbReference>
<evidence type="ECO:0000259" key="5">
    <source>
        <dbReference type="Pfam" id="PF25963"/>
    </source>
</evidence>
<evidence type="ECO:0000259" key="4">
    <source>
        <dbReference type="Pfam" id="PF25917"/>
    </source>
</evidence>
<gene>
    <name evidence="6" type="ORF">HNQ99_002009</name>
</gene>
<dbReference type="InterPro" id="IPR050739">
    <property type="entry name" value="MFP"/>
</dbReference>
<keyword evidence="7" id="KW-1185">Reference proteome</keyword>
<feature type="domain" description="Multidrug resistance protein MdtA-like barrel-sandwich hybrid" evidence="4">
    <location>
        <begin position="70"/>
        <end position="258"/>
    </location>
</feature>
<evidence type="ECO:0000313" key="7">
    <source>
        <dbReference type="Proteomes" id="UP000575068"/>
    </source>
</evidence>
<dbReference type="Proteomes" id="UP000575068">
    <property type="component" value="Unassembled WGS sequence"/>
</dbReference>
<dbReference type="EMBL" id="JACHOV010000007">
    <property type="protein sequence ID" value="MBB4641696.1"/>
    <property type="molecule type" value="Genomic_DNA"/>
</dbReference>
<dbReference type="Pfam" id="PF25963">
    <property type="entry name" value="Beta-barrel_AAEA"/>
    <property type="match status" value="1"/>
</dbReference>
<dbReference type="RefSeq" id="WP_184475498.1">
    <property type="nucleotide sequence ID" value="NZ_JACHOV010000007.1"/>
</dbReference>
<evidence type="ECO:0000313" key="6">
    <source>
        <dbReference type="EMBL" id="MBB4641696.1"/>
    </source>
</evidence>
<keyword evidence="3" id="KW-0472">Membrane</keyword>
<sequence length="361" mass="39109">MAEADRQIGVRRSEALPAPKMVEEKPATSPWRARIMILSVPLLLVLVGGYFWLTSGRYVSTDNAYVQQDKVAISSDVSGRIVNVYVKENQQIRAGDILFRIDPEPYQVALAQANAAIASAQVELKKLHSDFSATSVDISGAREDIAYAQEEFARQRALMAQGFTTRARLQDAEHALQQAREEWRTAQAEASKASAALATGAAVPGENPAIAAARAQRDKAALDLSRTIVRAPVSGRISQADRLQVGQMMVTALPAVSIVADDRSWVEANFKETQLDKMRPGQPAEVKLDAYPGLKLKGHVQSIGAGTGSEFSVLPAQNANGNWVKVTQRIPVRVAIDDKASRRLVAGMSAEVKIDVRNDGD</sequence>
<comment type="caution">
    <text evidence="6">The sequence shown here is derived from an EMBL/GenBank/DDBJ whole genome shotgun (WGS) entry which is preliminary data.</text>
</comment>
<evidence type="ECO:0000256" key="1">
    <source>
        <dbReference type="ARBA" id="ARBA00004196"/>
    </source>
</evidence>
<comment type="subcellular location">
    <subcellularLocation>
        <location evidence="1">Cell envelope</location>
    </subcellularLocation>
</comment>
<keyword evidence="3" id="KW-1133">Transmembrane helix</keyword>
<evidence type="ECO:0000256" key="3">
    <source>
        <dbReference type="SAM" id="Phobius"/>
    </source>
</evidence>
<feature type="coiled-coil region" evidence="2">
    <location>
        <begin position="169"/>
        <end position="196"/>
    </location>
</feature>
<proteinExistence type="predicted"/>
<dbReference type="Gene3D" id="2.40.30.170">
    <property type="match status" value="1"/>
</dbReference>
<dbReference type="AlphaFoldDB" id="A0A840HW46"/>
<dbReference type="GO" id="GO:0030313">
    <property type="term" value="C:cell envelope"/>
    <property type="evidence" value="ECO:0007669"/>
    <property type="project" value="UniProtKB-SubCell"/>
</dbReference>
<reference evidence="6 7" key="1">
    <citation type="submission" date="2020-08" db="EMBL/GenBank/DDBJ databases">
        <title>Genomic Encyclopedia of Type Strains, Phase IV (KMG-IV): sequencing the most valuable type-strain genomes for metagenomic binning, comparative biology and taxonomic classification.</title>
        <authorList>
            <person name="Goeker M."/>
        </authorList>
    </citation>
    <scope>NUCLEOTIDE SEQUENCE [LARGE SCALE GENOMIC DNA]</scope>
    <source>
        <strain evidence="6 7">DSM 7465</strain>
    </source>
</reference>
<dbReference type="Pfam" id="PF25917">
    <property type="entry name" value="BSH_RND"/>
    <property type="match status" value="1"/>
</dbReference>
<name>A0A840HW46_9SPHN</name>
<dbReference type="InterPro" id="IPR058625">
    <property type="entry name" value="MdtA-like_BSH"/>
</dbReference>
<organism evidence="6 7">
    <name type="scientific">Rhizorhapis suberifaciens</name>
    <name type="common">corky root of lettuce</name>
    <dbReference type="NCBI Taxonomy" id="13656"/>
    <lineage>
        <taxon>Bacteria</taxon>
        <taxon>Pseudomonadati</taxon>
        <taxon>Pseudomonadota</taxon>
        <taxon>Alphaproteobacteria</taxon>
        <taxon>Sphingomonadales</taxon>
        <taxon>Sphingomonadaceae</taxon>
        <taxon>Rhizorhapis</taxon>
    </lineage>
</organism>
<keyword evidence="2" id="KW-0175">Coiled coil</keyword>
<protein>
    <submittedName>
        <fullName evidence="6">Membrane fusion protein (Multidrug efflux system)</fullName>
    </submittedName>
</protein>
<dbReference type="GO" id="GO:0055085">
    <property type="term" value="P:transmembrane transport"/>
    <property type="evidence" value="ECO:0007669"/>
    <property type="project" value="InterPro"/>
</dbReference>
<accession>A0A840HW46</accession>